<evidence type="ECO:0000256" key="10">
    <source>
        <dbReference type="SAM" id="MobiDB-lite"/>
    </source>
</evidence>
<reference evidence="11" key="1">
    <citation type="journal article" date="2014" name="J. Virol.">
        <title>Virome analysis of Amblyomma americanum, Dermacentor variabilis, and Ixodes scapularis ticks reveals novel highly divergent vertebrate and invertebrate viruses.</title>
        <authorList>
            <person name="Tokarz R."/>
            <person name="Williams S.H."/>
            <person name="Sameroff S."/>
            <person name="Sanchez Leon M."/>
            <person name="Jain K."/>
            <person name="Lipkin W.I."/>
        </authorList>
    </citation>
    <scope>NUCLEOTIDE SEQUENCE</scope>
    <source>
        <strain evidence="11">ADTPV-1</strain>
    </source>
</reference>
<dbReference type="GO" id="GO:0019013">
    <property type="term" value="C:viral nucleocapsid"/>
    <property type="evidence" value="ECO:0007669"/>
    <property type="project" value="UniProtKB-KW"/>
</dbReference>
<evidence type="ECO:0000256" key="1">
    <source>
        <dbReference type="ARBA" id="ARBA00004192"/>
    </source>
</evidence>
<dbReference type="GO" id="GO:0003723">
    <property type="term" value="F:RNA binding"/>
    <property type="evidence" value="ECO:0007669"/>
    <property type="project" value="UniProtKB-KW"/>
</dbReference>
<keyword evidence="5" id="KW-0946">Virion</keyword>
<dbReference type="Pfam" id="PF05733">
    <property type="entry name" value="Tenui_N"/>
    <property type="match status" value="1"/>
</dbReference>
<protein>
    <recommendedName>
        <fullName evidence="3">Nucleoprotein</fullName>
    </recommendedName>
    <alternativeName>
        <fullName evidence="9">Nucleocapsid protein</fullName>
    </alternativeName>
</protein>
<evidence type="ECO:0000256" key="7">
    <source>
        <dbReference type="ARBA" id="ARBA00023086"/>
    </source>
</evidence>
<sequence>MSKKPDQPSTSHRGRGSGRGTKKAPPLAPKPKRASIGDLISRSFSSTSSSEADSPQEPEPSGQSAKEDPPTMPGRGGVGGANETDPTAPGGGGAGGAGAGGANGGAGGGAGAGVVQPSAGDVMPEGTIIELLGWALERVTPEHKCLLTNAQLKRLLQAAVPYRTDEAYVLGVAQAVEYQGFDPAMVAKRVLELAHQDRKEAEDVILDIITMVGLYLTRGTNLTKMEKRISPEGLAILRRVSQRYNLKKGAVGPNELTLSRVALTYASITVRCAVQLKDRLAVPHDEMLDLSPGYPAALMTQAFASLIPKGHAEEEVLKHAHCLFLVKFSEVVNPQLRGKPGAELKRSFTAALKASLEKRESRDNLRKIAFLKEMGVLSQEDTAVEAVRHAAAKFTNTYGPLE</sequence>
<comment type="subcellular location">
    <subcellularLocation>
        <location evidence="1">Host cytoplasm</location>
    </subcellularLocation>
    <subcellularLocation>
        <location evidence="2">Virion</location>
    </subcellularLocation>
</comment>
<evidence type="ECO:0000256" key="2">
    <source>
        <dbReference type="ARBA" id="ARBA00004328"/>
    </source>
</evidence>
<dbReference type="GO" id="GO:0030430">
    <property type="term" value="C:host cell cytoplasm"/>
    <property type="evidence" value="ECO:0007669"/>
    <property type="project" value="UniProtKB-SubCell"/>
</dbReference>
<evidence type="ECO:0000256" key="5">
    <source>
        <dbReference type="ARBA" id="ARBA00022844"/>
    </source>
</evidence>
<keyword evidence="8" id="KW-1035">Host cytoplasm</keyword>
<feature type="region of interest" description="Disordered" evidence="10">
    <location>
        <begin position="1"/>
        <end position="96"/>
    </location>
</feature>
<evidence type="ECO:0000256" key="8">
    <source>
        <dbReference type="ARBA" id="ARBA00023200"/>
    </source>
</evidence>
<accession>A0A075EIE9</accession>
<evidence type="ECO:0000256" key="6">
    <source>
        <dbReference type="ARBA" id="ARBA00022884"/>
    </source>
</evidence>
<dbReference type="EMBL" id="KJ746902">
    <property type="protein sequence ID" value="AIE42675.1"/>
    <property type="molecule type" value="Genomic_RNA"/>
</dbReference>
<keyword evidence="7 11" id="KW-0543">Viral nucleoprotein</keyword>
<organism evidence="11">
    <name type="scientific">American dog tick virus</name>
    <dbReference type="NCBI Taxonomy" id="2847048"/>
    <lineage>
        <taxon>Viruses</taxon>
        <taxon>Riboviria</taxon>
        <taxon>Orthornavirae</taxon>
        <taxon>Negarnaviricota</taxon>
        <taxon>Polyploviricotina</taxon>
        <taxon>Bunyaviricetes</taxon>
        <taxon>Hareavirales</taxon>
        <taxon>Phenuiviridae</taxon>
        <taxon>Uukuvirus</taxon>
        <taxon>Uukuvirus dermacentoris</taxon>
    </lineage>
</organism>
<proteinExistence type="predicted"/>
<evidence type="ECO:0000256" key="4">
    <source>
        <dbReference type="ARBA" id="ARBA00022561"/>
    </source>
</evidence>
<feature type="compositionally biased region" description="Basic residues" evidence="10">
    <location>
        <begin position="12"/>
        <end position="22"/>
    </location>
</feature>
<feature type="compositionally biased region" description="Low complexity" evidence="10">
    <location>
        <begin position="41"/>
        <end position="53"/>
    </location>
</feature>
<keyword evidence="6" id="KW-0694">RNA-binding</keyword>
<evidence type="ECO:0000313" key="11">
    <source>
        <dbReference type="EMBL" id="AIE42675.1"/>
    </source>
</evidence>
<keyword evidence="4" id="KW-0167">Capsid protein</keyword>
<evidence type="ECO:0000256" key="9">
    <source>
        <dbReference type="ARBA" id="ARBA00033344"/>
    </source>
</evidence>
<evidence type="ECO:0000256" key="3">
    <source>
        <dbReference type="ARBA" id="ARBA00014389"/>
    </source>
</evidence>
<dbReference type="InterPro" id="IPR009522">
    <property type="entry name" value="Capsid_Phlebovir/Tenuivir"/>
</dbReference>
<name>A0A075EIE9_9VIRU</name>